<dbReference type="PANTHER" id="PTHR10491:SF4">
    <property type="entry name" value="METHIONINE ADENOSYLTRANSFERASE 2 SUBUNIT BETA"/>
    <property type="match status" value="1"/>
</dbReference>
<dbReference type="RefSeq" id="WP_141927851.1">
    <property type="nucleotide sequence ID" value="NZ_BAABCI010000002.1"/>
</dbReference>
<dbReference type="OrthoDB" id="9803892at2"/>
<organism evidence="4 5">
    <name type="scientific">Yimella lutea</name>
    <dbReference type="NCBI Taxonomy" id="587872"/>
    <lineage>
        <taxon>Bacteria</taxon>
        <taxon>Bacillati</taxon>
        <taxon>Actinomycetota</taxon>
        <taxon>Actinomycetes</taxon>
        <taxon>Micrococcales</taxon>
        <taxon>Dermacoccaceae</taxon>
        <taxon>Yimella</taxon>
    </lineage>
</organism>
<dbReference type="AlphaFoldDB" id="A0A542EEW5"/>
<dbReference type="InterPro" id="IPR029903">
    <property type="entry name" value="RmlD-like-bd"/>
</dbReference>
<keyword evidence="2" id="KW-0521">NADP</keyword>
<dbReference type="EC" id="1.1.1.133" evidence="2"/>
<feature type="domain" description="RmlD-like substrate binding" evidence="3">
    <location>
        <begin position="1"/>
        <end position="276"/>
    </location>
</feature>
<name>A0A542EEW5_9MICO</name>
<keyword evidence="5" id="KW-1185">Reference proteome</keyword>
<dbReference type="Gene3D" id="3.40.50.720">
    <property type="entry name" value="NAD(P)-binding Rossmann-like Domain"/>
    <property type="match status" value="1"/>
</dbReference>
<dbReference type="Proteomes" id="UP000320806">
    <property type="component" value="Unassembled WGS sequence"/>
</dbReference>
<keyword evidence="2" id="KW-0560">Oxidoreductase</keyword>
<evidence type="ECO:0000259" key="3">
    <source>
        <dbReference type="Pfam" id="PF04321"/>
    </source>
</evidence>
<dbReference type="Gene3D" id="3.90.25.10">
    <property type="entry name" value="UDP-galactose 4-epimerase, domain 1"/>
    <property type="match status" value="1"/>
</dbReference>
<dbReference type="EMBL" id="VFMO01000001">
    <property type="protein sequence ID" value="TQJ13883.1"/>
    <property type="molecule type" value="Genomic_DNA"/>
</dbReference>
<accession>A0A542EEW5</accession>
<evidence type="ECO:0000256" key="2">
    <source>
        <dbReference type="RuleBase" id="RU364082"/>
    </source>
</evidence>
<comment type="caution">
    <text evidence="4">The sequence shown here is derived from an EMBL/GenBank/DDBJ whole genome shotgun (WGS) entry which is preliminary data.</text>
</comment>
<dbReference type="GO" id="GO:0008831">
    <property type="term" value="F:dTDP-4-dehydrorhamnose reductase activity"/>
    <property type="evidence" value="ECO:0007669"/>
    <property type="project" value="UniProtKB-EC"/>
</dbReference>
<evidence type="ECO:0000313" key="5">
    <source>
        <dbReference type="Proteomes" id="UP000320806"/>
    </source>
</evidence>
<protein>
    <recommendedName>
        <fullName evidence="2">dTDP-4-dehydrorhamnose reductase</fullName>
        <ecNumber evidence="2">1.1.1.133</ecNumber>
    </recommendedName>
</protein>
<dbReference type="PANTHER" id="PTHR10491">
    <property type="entry name" value="DTDP-4-DEHYDRORHAMNOSE REDUCTASE"/>
    <property type="match status" value="1"/>
</dbReference>
<comment type="similarity">
    <text evidence="1 2">Belongs to the dTDP-4-dehydrorhamnose reductase family.</text>
</comment>
<sequence length="283" mass="29942">MRWVLLGGHGMLGQDLQSVLAQAGEHFWALGSADCDIRVPGAVTHAVRDADVVVNCAAWTAVDKAEEHEGEAFMINAVGAHNVAVACAAAGVRLVHVSTDYVMPGDGDQPWPEDAPQAPASAYGRTKAAGEWAVRQASPDAYVVRTAWLYGAGGGNFVKTMLRLAGERDTLTVVADQVGQPTWTRDLAELIVRLVNSGAPGGYYHGTSSGSTSWHRFAQEIFTLSGLEARRVAPITTDQFPVPAPRPANSVLGHDAFDANGIEPIGPWNERLAAALPVVTRGT</sequence>
<dbReference type="InterPro" id="IPR005913">
    <property type="entry name" value="dTDP_dehydrorham_reduct"/>
</dbReference>
<dbReference type="SUPFAM" id="SSF51735">
    <property type="entry name" value="NAD(P)-binding Rossmann-fold domains"/>
    <property type="match status" value="1"/>
</dbReference>
<dbReference type="NCBIfam" id="TIGR01214">
    <property type="entry name" value="rmlD"/>
    <property type="match status" value="1"/>
</dbReference>
<dbReference type="UniPathway" id="UPA00124"/>
<comment type="function">
    <text evidence="2">Catalyzes the reduction of dTDP-6-deoxy-L-lyxo-4-hexulose to yield dTDP-L-rhamnose.</text>
</comment>
<proteinExistence type="inferred from homology"/>
<dbReference type="CDD" id="cd05254">
    <property type="entry name" value="dTDP_HR_like_SDR_e"/>
    <property type="match status" value="1"/>
</dbReference>
<comment type="pathway">
    <text evidence="2">Carbohydrate biosynthesis; dTDP-L-rhamnose biosynthesis.</text>
</comment>
<evidence type="ECO:0000256" key="1">
    <source>
        <dbReference type="ARBA" id="ARBA00010944"/>
    </source>
</evidence>
<dbReference type="InterPro" id="IPR036291">
    <property type="entry name" value="NAD(P)-bd_dom_sf"/>
</dbReference>
<evidence type="ECO:0000313" key="4">
    <source>
        <dbReference type="EMBL" id="TQJ13883.1"/>
    </source>
</evidence>
<dbReference type="Pfam" id="PF04321">
    <property type="entry name" value="RmlD_sub_bind"/>
    <property type="match status" value="1"/>
</dbReference>
<dbReference type="GO" id="GO:0019305">
    <property type="term" value="P:dTDP-rhamnose biosynthetic process"/>
    <property type="evidence" value="ECO:0007669"/>
    <property type="project" value="UniProtKB-UniPathway"/>
</dbReference>
<gene>
    <name evidence="4" type="ORF">FB459_1319</name>
</gene>
<reference evidence="4 5" key="1">
    <citation type="submission" date="2019-06" db="EMBL/GenBank/DDBJ databases">
        <title>Sequencing the genomes of 1000 actinobacteria strains.</title>
        <authorList>
            <person name="Klenk H.-P."/>
        </authorList>
    </citation>
    <scope>NUCLEOTIDE SEQUENCE [LARGE SCALE GENOMIC DNA]</scope>
    <source>
        <strain evidence="4 5">DSM 19828</strain>
    </source>
</reference>